<dbReference type="InterPro" id="IPR036047">
    <property type="entry name" value="F-box-like_dom_sf"/>
</dbReference>
<reference evidence="3" key="1">
    <citation type="journal article" date="2012" name="Nat. Biotechnol.">
        <title>Reference genome sequence of the model plant Setaria.</title>
        <authorList>
            <person name="Bennetzen J.L."/>
            <person name="Schmutz J."/>
            <person name="Wang H."/>
            <person name="Percifield R."/>
            <person name="Hawkins J."/>
            <person name="Pontaroli A.C."/>
            <person name="Estep M."/>
            <person name="Feng L."/>
            <person name="Vaughn J.N."/>
            <person name="Grimwood J."/>
            <person name="Jenkins J."/>
            <person name="Barry K."/>
            <person name="Lindquist E."/>
            <person name="Hellsten U."/>
            <person name="Deshpande S."/>
            <person name="Wang X."/>
            <person name="Wu X."/>
            <person name="Mitros T."/>
            <person name="Triplett J."/>
            <person name="Yang X."/>
            <person name="Ye C.Y."/>
            <person name="Mauro-Herrera M."/>
            <person name="Wang L."/>
            <person name="Li P."/>
            <person name="Sharma M."/>
            <person name="Sharma R."/>
            <person name="Ronald P.C."/>
            <person name="Panaud O."/>
            <person name="Kellogg E.A."/>
            <person name="Brutnell T.P."/>
            <person name="Doust A.N."/>
            <person name="Tuskan G.A."/>
            <person name="Rokhsar D."/>
            <person name="Devos K.M."/>
        </authorList>
    </citation>
    <scope>NUCLEOTIDE SEQUENCE [LARGE SCALE GENOMIC DNA]</scope>
    <source>
        <strain evidence="3">cv. Yugu1</strain>
    </source>
</reference>
<dbReference type="CDD" id="cd09917">
    <property type="entry name" value="F-box_SF"/>
    <property type="match status" value="1"/>
</dbReference>
<dbReference type="InParanoid" id="K3ZDQ5"/>
<dbReference type="InterPro" id="IPR005174">
    <property type="entry name" value="KIB1-4_b-propeller"/>
</dbReference>
<organism evidence="2 3">
    <name type="scientific">Setaria italica</name>
    <name type="common">Foxtail millet</name>
    <name type="synonym">Panicum italicum</name>
    <dbReference type="NCBI Taxonomy" id="4555"/>
    <lineage>
        <taxon>Eukaryota</taxon>
        <taxon>Viridiplantae</taxon>
        <taxon>Streptophyta</taxon>
        <taxon>Embryophyta</taxon>
        <taxon>Tracheophyta</taxon>
        <taxon>Spermatophyta</taxon>
        <taxon>Magnoliopsida</taxon>
        <taxon>Liliopsida</taxon>
        <taxon>Poales</taxon>
        <taxon>Poaceae</taxon>
        <taxon>PACMAD clade</taxon>
        <taxon>Panicoideae</taxon>
        <taxon>Panicodae</taxon>
        <taxon>Paniceae</taxon>
        <taxon>Cenchrinae</taxon>
        <taxon>Setaria</taxon>
    </lineage>
</organism>
<dbReference type="Proteomes" id="UP000004995">
    <property type="component" value="Unassembled WGS sequence"/>
</dbReference>
<protein>
    <recommendedName>
        <fullName evidence="1">KIB1-4 beta-propeller domain-containing protein</fullName>
    </recommendedName>
</protein>
<dbReference type="PANTHER" id="PTHR33110:SF36">
    <property type="entry name" value="OS06G0148600 PROTEIN"/>
    <property type="match status" value="1"/>
</dbReference>
<reference evidence="2" key="2">
    <citation type="submission" date="2018-08" db="UniProtKB">
        <authorList>
            <consortium name="EnsemblPlants"/>
        </authorList>
    </citation>
    <scope>IDENTIFICATION</scope>
    <source>
        <strain evidence="2">Yugu1</strain>
    </source>
</reference>
<dbReference type="OMA" id="ISISIDW"/>
<keyword evidence="3" id="KW-1185">Reference proteome</keyword>
<accession>K3ZDQ5</accession>
<feature type="domain" description="KIB1-4 beta-propeller" evidence="1">
    <location>
        <begin position="150"/>
        <end position="437"/>
    </location>
</feature>
<dbReference type="HOGENOM" id="CLU_019286_9_1_1"/>
<dbReference type="eggNOG" id="ENOG502R467">
    <property type="taxonomic scope" value="Eukaryota"/>
</dbReference>
<evidence type="ECO:0000313" key="2">
    <source>
        <dbReference type="EnsemblPlants" id="KQL14188"/>
    </source>
</evidence>
<dbReference type="Gene3D" id="1.20.1280.50">
    <property type="match status" value="1"/>
</dbReference>
<dbReference type="Pfam" id="PF03478">
    <property type="entry name" value="Beta-prop_KIB1-4"/>
    <property type="match status" value="1"/>
</dbReference>
<dbReference type="EMBL" id="AGNK02001533">
    <property type="status" value="NOT_ANNOTATED_CDS"/>
    <property type="molecule type" value="Genomic_DNA"/>
</dbReference>
<dbReference type="EnsemblPlants" id="KQL14188">
    <property type="protein sequence ID" value="KQL14188"/>
    <property type="gene ID" value="SETIT_024694mg"/>
</dbReference>
<dbReference type="PANTHER" id="PTHR33110">
    <property type="entry name" value="F-BOX/KELCH-REPEAT PROTEIN-RELATED"/>
    <property type="match status" value="1"/>
</dbReference>
<evidence type="ECO:0000259" key="1">
    <source>
        <dbReference type="Pfam" id="PF03478"/>
    </source>
</evidence>
<dbReference type="AlphaFoldDB" id="K3ZDQ5"/>
<name>K3ZDQ5_SETIT</name>
<proteinExistence type="predicted"/>
<dbReference type="SUPFAM" id="SSF81383">
    <property type="entry name" value="F-box domain"/>
    <property type="match status" value="1"/>
</dbReference>
<evidence type="ECO:0000313" key="3">
    <source>
        <dbReference type="Proteomes" id="UP000004995"/>
    </source>
</evidence>
<dbReference type="Gramene" id="KQL14188">
    <property type="protein sequence ID" value="KQL14188"/>
    <property type="gene ID" value="SETIT_024694mg"/>
</dbReference>
<sequence>MEGQWEKIREEEDSKGSVVIFHGRSARGGGSPRHQNGSHARGLVLFHFHRIKHLGQAVSKPDPIANSEQANRVVLVQRYSRRRPVRMAKRSAPWADLQPELLGLVLRRLPSLADRVRLRAVCHWWRRVARLEEPLLPPPLPWVALHDATFVSLPAGEIHRMPPPVVADCDHHCHGSVGNWLFLQHKIDGICSLVNPFSKDVVQLPRIDSFARVRSRVMTALFKLVLPSSGHLSPDSLFAVLFSSDGDSTISVGQAATTTTSFWVPRESITDVAFFDGKLYAISRSNKLFVLDIDSSDEGQPRIQSMKRIAGCISNESQSFPKSKSYNYTCWRYLAESGGRLLQIRRLTRVPSTVRGCERSRRPCTVSFDVFEADLTNPCGQWRPVNTLGGQALFVGTHSKSLPASECGAQEDCIYFLSDYDWGYYDKDPFRDCGVFNMRNGMITPMSPKIAAMQTQGNKTVCQEPVLVSWASMEKKTECQGRPAWFFHAEAM</sequence>